<dbReference type="InterPro" id="IPR034164">
    <property type="entry name" value="Pepsin-like_dom"/>
</dbReference>
<comment type="similarity">
    <text evidence="1 5">Belongs to the peptidase A1 family.</text>
</comment>
<keyword evidence="2 5" id="KW-0064">Aspartyl protease</keyword>
<feature type="disulfide bond" evidence="4">
    <location>
        <begin position="92"/>
        <end position="97"/>
    </location>
</feature>
<dbReference type="CDD" id="cd05471">
    <property type="entry name" value="pepsin_like"/>
    <property type="match status" value="1"/>
</dbReference>
<dbReference type="PRINTS" id="PR00792">
    <property type="entry name" value="PEPSIN"/>
</dbReference>
<keyword evidence="4" id="KW-1015">Disulfide bond</keyword>
<dbReference type="HOGENOM" id="CLU_037038_0_0_1"/>
<dbReference type="OrthoDB" id="771136at2759"/>
<dbReference type="InterPro" id="IPR001461">
    <property type="entry name" value="Aspartic_peptidase_A1"/>
</dbReference>
<dbReference type="Proteomes" id="UP000015241">
    <property type="component" value="Unassembled WGS sequence"/>
</dbReference>
<sequence length="559" mass="59101">MLLALPLALLALLDGCAAAVPAVPTHGRLGARQTIEDIVNGMNATVNHATLLGVNLSEDKQSYYTIVSLGNMSFRVALDTGSSDFWLVSSACSSSVCSSLPRYQLGYASSTFQSVNKNDTLFNVSYADTTFASGFVARETMRLQNLTVPEQAFGLMNSSNVTLNDDISGVLGLGFPRLSTISSLVANATPIISTMAGQGLLNYPLFGLSLPKNGTGSLTLGAIDASVVTNRSLIELHDVVPFAPFNGTETDEDTASYLQWAIELSQIWVNGTSITPDPTYSQSDSNHSLALLDVGLSGIYGPYQDVERIFAQFSGSRLVDQTNGQWAMPCDSSETITFNFGLGNFTLQPTDYLLGPVASNSYYCLAWPAATSPRSDGIDWHLGLPFLQTVYTIFSYGIDTKEAPLIGLYPLRNSTAAVQPFSVVSSIFSAASATVATSLPNYLVPTPTYTTPAYIFNTSVTAPLGLLVSSGLGASTYTPVLGTGYLNISAIPTVVPSPTVLTFLITESGGVSTSVSTASQPSITLGVPPGWSNGAGMLHVPVKTVMFASCLLLLRLFFV</sequence>
<dbReference type="InterPro" id="IPR033121">
    <property type="entry name" value="PEPTIDASE_A1"/>
</dbReference>
<gene>
    <name evidence="8" type="ORF">FOMPIDRAFT_1063177</name>
</gene>
<evidence type="ECO:0000256" key="5">
    <source>
        <dbReference type="RuleBase" id="RU000454"/>
    </source>
</evidence>
<feature type="domain" description="Peptidase A1" evidence="7">
    <location>
        <begin position="63"/>
        <end position="409"/>
    </location>
</feature>
<organism evidence="8 9">
    <name type="scientific">Fomitopsis schrenkii</name>
    <name type="common">Brown rot fungus</name>
    <dbReference type="NCBI Taxonomy" id="2126942"/>
    <lineage>
        <taxon>Eukaryota</taxon>
        <taxon>Fungi</taxon>
        <taxon>Dikarya</taxon>
        <taxon>Basidiomycota</taxon>
        <taxon>Agaricomycotina</taxon>
        <taxon>Agaricomycetes</taxon>
        <taxon>Polyporales</taxon>
        <taxon>Fomitopsis</taxon>
    </lineage>
</organism>
<dbReference type="PROSITE" id="PS51767">
    <property type="entry name" value="PEPTIDASE_A1"/>
    <property type="match status" value="1"/>
</dbReference>
<evidence type="ECO:0000256" key="4">
    <source>
        <dbReference type="PIRSR" id="PIRSR601461-2"/>
    </source>
</evidence>
<evidence type="ECO:0000313" key="9">
    <source>
        <dbReference type="Proteomes" id="UP000015241"/>
    </source>
</evidence>
<reference evidence="8 9" key="1">
    <citation type="journal article" date="2012" name="Science">
        <title>The Paleozoic origin of enzymatic lignin decomposition reconstructed from 31 fungal genomes.</title>
        <authorList>
            <person name="Floudas D."/>
            <person name="Binder M."/>
            <person name="Riley R."/>
            <person name="Barry K."/>
            <person name="Blanchette R.A."/>
            <person name="Henrissat B."/>
            <person name="Martinez A.T."/>
            <person name="Otillar R."/>
            <person name="Spatafora J.W."/>
            <person name="Yadav J.S."/>
            <person name="Aerts A."/>
            <person name="Benoit I."/>
            <person name="Boyd A."/>
            <person name="Carlson A."/>
            <person name="Copeland A."/>
            <person name="Coutinho P.M."/>
            <person name="de Vries R.P."/>
            <person name="Ferreira P."/>
            <person name="Findley K."/>
            <person name="Foster B."/>
            <person name="Gaskell J."/>
            <person name="Glotzer D."/>
            <person name="Gorecki P."/>
            <person name="Heitman J."/>
            <person name="Hesse C."/>
            <person name="Hori C."/>
            <person name="Igarashi K."/>
            <person name="Jurgens J.A."/>
            <person name="Kallen N."/>
            <person name="Kersten P."/>
            <person name="Kohler A."/>
            <person name="Kuees U."/>
            <person name="Kumar T.K.A."/>
            <person name="Kuo A."/>
            <person name="LaButti K."/>
            <person name="Larrondo L.F."/>
            <person name="Lindquist E."/>
            <person name="Ling A."/>
            <person name="Lombard V."/>
            <person name="Lucas S."/>
            <person name="Lundell T."/>
            <person name="Martin R."/>
            <person name="McLaughlin D.J."/>
            <person name="Morgenstern I."/>
            <person name="Morin E."/>
            <person name="Murat C."/>
            <person name="Nagy L.G."/>
            <person name="Nolan M."/>
            <person name="Ohm R.A."/>
            <person name="Patyshakuliyeva A."/>
            <person name="Rokas A."/>
            <person name="Ruiz-Duenas F.J."/>
            <person name="Sabat G."/>
            <person name="Salamov A."/>
            <person name="Samejima M."/>
            <person name="Schmutz J."/>
            <person name="Slot J.C."/>
            <person name="St John F."/>
            <person name="Stenlid J."/>
            <person name="Sun H."/>
            <person name="Sun S."/>
            <person name="Syed K."/>
            <person name="Tsang A."/>
            <person name="Wiebenga A."/>
            <person name="Young D."/>
            <person name="Pisabarro A."/>
            <person name="Eastwood D.C."/>
            <person name="Martin F."/>
            <person name="Cullen D."/>
            <person name="Grigoriev I.V."/>
            <person name="Hibbett D.S."/>
        </authorList>
    </citation>
    <scope>NUCLEOTIDE SEQUENCE</scope>
    <source>
        <strain evidence="9">FP-58527</strain>
    </source>
</reference>
<feature type="active site" evidence="3">
    <location>
        <position position="293"/>
    </location>
</feature>
<evidence type="ECO:0000256" key="1">
    <source>
        <dbReference type="ARBA" id="ARBA00007447"/>
    </source>
</evidence>
<evidence type="ECO:0000256" key="3">
    <source>
        <dbReference type="PIRSR" id="PIRSR601461-1"/>
    </source>
</evidence>
<dbReference type="SUPFAM" id="SSF50630">
    <property type="entry name" value="Acid proteases"/>
    <property type="match status" value="1"/>
</dbReference>
<keyword evidence="6" id="KW-0732">Signal</keyword>
<name>S8F6D4_FOMSC</name>
<dbReference type="eggNOG" id="KOG1339">
    <property type="taxonomic scope" value="Eukaryota"/>
</dbReference>
<feature type="signal peptide" evidence="6">
    <location>
        <begin position="1"/>
        <end position="18"/>
    </location>
</feature>
<dbReference type="EMBL" id="KE504231">
    <property type="protein sequence ID" value="EPS94479.1"/>
    <property type="molecule type" value="Genomic_DNA"/>
</dbReference>
<dbReference type="PANTHER" id="PTHR47966:SF74">
    <property type="entry name" value="AGR407CP"/>
    <property type="match status" value="1"/>
</dbReference>
<dbReference type="STRING" id="743788.S8F6D4"/>
<dbReference type="AlphaFoldDB" id="S8F6D4"/>
<dbReference type="GO" id="GO:0004190">
    <property type="term" value="F:aspartic-type endopeptidase activity"/>
    <property type="evidence" value="ECO:0007669"/>
    <property type="project" value="UniProtKB-KW"/>
</dbReference>
<dbReference type="Gene3D" id="2.40.70.10">
    <property type="entry name" value="Acid Proteases"/>
    <property type="match status" value="2"/>
</dbReference>
<evidence type="ECO:0000256" key="6">
    <source>
        <dbReference type="SAM" id="SignalP"/>
    </source>
</evidence>
<proteinExistence type="inferred from homology"/>
<dbReference type="GO" id="GO:0006508">
    <property type="term" value="P:proteolysis"/>
    <property type="evidence" value="ECO:0007669"/>
    <property type="project" value="UniProtKB-KW"/>
</dbReference>
<feature type="chain" id="PRO_5004563577" description="Peptidase A1 domain-containing protein" evidence="6">
    <location>
        <begin position="19"/>
        <end position="559"/>
    </location>
</feature>
<feature type="active site" evidence="3">
    <location>
        <position position="79"/>
    </location>
</feature>
<evidence type="ECO:0000256" key="2">
    <source>
        <dbReference type="ARBA" id="ARBA00022750"/>
    </source>
</evidence>
<accession>S8F6D4</accession>
<evidence type="ECO:0000313" key="8">
    <source>
        <dbReference type="EMBL" id="EPS94479.1"/>
    </source>
</evidence>
<dbReference type="InParanoid" id="S8F6D4"/>
<dbReference type="Pfam" id="PF00026">
    <property type="entry name" value="Asp"/>
    <property type="match status" value="1"/>
</dbReference>
<dbReference type="PROSITE" id="PS00141">
    <property type="entry name" value="ASP_PROTEASE"/>
    <property type="match status" value="1"/>
</dbReference>
<keyword evidence="5" id="KW-0645">Protease</keyword>
<dbReference type="PANTHER" id="PTHR47966">
    <property type="entry name" value="BETA-SITE APP-CLEAVING ENZYME, ISOFORM A-RELATED"/>
    <property type="match status" value="1"/>
</dbReference>
<evidence type="ECO:0000259" key="7">
    <source>
        <dbReference type="PROSITE" id="PS51767"/>
    </source>
</evidence>
<keyword evidence="9" id="KW-1185">Reference proteome</keyword>
<dbReference type="InterPro" id="IPR021109">
    <property type="entry name" value="Peptidase_aspartic_dom_sf"/>
</dbReference>
<dbReference type="InterPro" id="IPR001969">
    <property type="entry name" value="Aspartic_peptidase_AS"/>
</dbReference>
<protein>
    <recommendedName>
        <fullName evidence="7">Peptidase A1 domain-containing protein</fullName>
    </recommendedName>
</protein>
<keyword evidence="5" id="KW-0378">Hydrolase</keyword>